<dbReference type="Proteomes" id="UP000547674">
    <property type="component" value="Unassembled WGS sequence"/>
</dbReference>
<dbReference type="SUPFAM" id="SSF161098">
    <property type="entry name" value="MetI-like"/>
    <property type="match status" value="1"/>
</dbReference>
<evidence type="ECO:0000256" key="4">
    <source>
        <dbReference type="ARBA" id="ARBA00022692"/>
    </source>
</evidence>
<comment type="subcellular location">
    <subcellularLocation>
        <location evidence="1">Cell membrane</location>
        <topology evidence="1">Multi-pass membrane protein</topology>
    </subcellularLocation>
</comment>
<dbReference type="AlphaFoldDB" id="A0A7Y2E9F7"/>
<proteinExistence type="predicted"/>
<evidence type="ECO:0000256" key="5">
    <source>
        <dbReference type="ARBA" id="ARBA00022989"/>
    </source>
</evidence>
<sequence length="84" mass="9522">PLLVPTTLFVIVINTIKSFQVFIEVFVMTRGGPLNSTLTSVFYLYEQGFRYFDLGYASALAYLLFLVTLSFSLLQSRVLKDRSA</sequence>
<feature type="transmembrane region" description="Helical" evidence="7">
    <location>
        <begin position="54"/>
        <end position="74"/>
    </location>
</feature>
<dbReference type="PANTHER" id="PTHR30193">
    <property type="entry name" value="ABC TRANSPORTER PERMEASE PROTEIN"/>
    <property type="match status" value="1"/>
</dbReference>
<gene>
    <name evidence="9" type="ORF">HKN21_13050</name>
</gene>
<dbReference type="GO" id="GO:0005886">
    <property type="term" value="C:plasma membrane"/>
    <property type="evidence" value="ECO:0007669"/>
    <property type="project" value="UniProtKB-SubCell"/>
</dbReference>
<keyword evidence="3" id="KW-1003">Cell membrane</keyword>
<dbReference type="GO" id="GO:0055085">
    <property type="term" value="P:transmembrane transport"/>
    <property type="evidence" value="ECO:0007669"/>
    <property type="project" value="InterPro"/>
</dbReference>
<keyword evidence="6 7" id="KW-0472">Membrane</keyword>
<evidence type="ECO:0000259" key="8">
    <source>
        <dbReference type="PROSITE" id="PS50928"/>
    </source>
</evidence>
<evidence type="ECO:0000256" key="2">
    <source>
        <dbReference type="ARBA" id="ARBA00022448"/>
    </source>
</evidence>
<dbReference type="InterPro" id="IPR000515">
    <property type="entry name" value="MetI-like"/>
</dbReference>
<reference evidence="9 10" key="1">
    <citation type="submission" date="2020-03" db="EMBL/GenBank/DDBJ databases">
        <title>Metabolic flexibility allows generalist bacteria to become dominant in a frequently disturbed ecosystem.</title>
        <authorList>
            <person name="Chen Y.-J."/>
            <person name="Leung P.M."/>
            <person name="Bay S.K."/>
            <person name="Hugenholtz P."/>
            <person name="Kessler A.J."/>
            <person name="Shelley G."/>
            <person name="Waite D.W."/>
            <person name="Cook P.L."/>
            <person name="Greening C."/>
        </authorList>
    </citation>
    <scope>NUCLEOTIDE SEQUENCE [LARGE SCALE GENOMIC DNA]</scope>
    <source>
        <strain evidence="9">SS_bin_28</strain>
    </source>
</reference>
<keyword evidence="5 7" id="KW-1133">Transmembrane helix</keyword>
<name>A0A7Y2E9F7_UNCEI</name>
<organism evidence="9 10">
    <name type="scientific">Eiseniibacteriota bacterium</name>
    <dbReference type="NCBI Taxonomy" id="2212470"/>
    <lineage>
        <taxon>Bacteria</taxon>
        <taxon>Candidatus Eiseniibacteriota</taxon>
    </lineage>
</organism>
<evidence type="ECO:0000256" key="3">
    <source>
        <dbReference type="ARBA" id="ARBA00022475"/>
    </source>
</evidence>
<evidence type="ECO:0000313" key="10">
    <source>
        <dbReference type="Proteomes" id="UP000547674"/>
    </source>
</evidence>
<dbReference type="InterPro" id="IPR051393">
    <property type="entry name" value="ABC_transporter_permease"/>
</dbReference>
<dbReference type="InterPro" id="IPR035906">
    <property type="entry name" value="MetI-like_sf"/>
</dbReference>
<feature type="non-terminal residue" evidence="9">
    <location>
        <position position="1"/>
    </location>
</feature>
<comment type="caution">
    <text evidence="9">The sequence shown here is derived from an EMBL/GenBank/DDBJ whole genome shotgun (WGS) entry which is preliminary data.</text>
</comment>
<protein>
    <submittedName>
        <fullName evidence="9">Sugar ABC transporter permease</fullName>
    </submittedName>
</protein>
<dbReference type="Gene3D" id="1.10.3720.10">
    <property type="entry name" value="MetI-like"/>
    <property type="match status" value="1"/>
</dbReference>
<evidence type="ECO:0000256" key="1">
    <source>
        <dbReference type="ARBA" id="ARBA00004651"/>
    </source>
</evidence>
<feature type="domain" description="ABC transmembrane type-1" evidence="8">
    <location>
        <begin position="1"/>
        <end position="75"/>
    </location>
</feature>
<dbReference type="PROSITE" id="PS50928">
    <property type="entry name" value="ABC_TM1"/>
    <property type="match status" value="1"/>
</dbReference>
<evidence type="ECO:0000256" key="7">
    <source>
        <dbReference type="SAM" id="Phobius"/>
    </source>
</evidence>
<accession>A0A7Y2E9F7</accession>
<evidence type="ECO:0000313" key="9">
    <source>
        <dbReference type="EMBL" id="NNF07683.1"/>
    </source>
</evidence>
<dbReference type="PANTHER" id="PTHR30193:SF37">
    <property type="entry name" value="INNER MEMBRANE ABC TRANSPORTER PERMEASE PROTEIN YCJO"/>
    <property type="match status" value="1"/>
</dbReference>
<keyword evidence="4 7" id="KW-0812">Transmembrane</keyword>
<keyword evidence="2" id="KW-0813">Transport</keyword>
<dbReference type="EMBL" id="JABDJR010000522">
    <property type="protein sequence ID" value="NNF07683.1"/>
    <property type="molecule type" value="Genomic_DNA"/>
</dbReference>
<evidence type="ECO:0000256" key="6">
    <source>
        <dbReference type="ARBA" id="ARBA00023136"/>
    </source>
</evidence>